<dbReference type="EMBL" id="BARS01053789">
    <property type="protein sequence ID" value="GAG42949.1"/>
    <property type="molecule type" value="Genomic_DNA"/>
</dbReference>
<comment type="caution">
    <text evidence="1">The sequence shown here is derived from an EMBL/GenBank/DDBJ whole genome shotgun (WGS) entry which is preliminary data.</text>
</comment>
<name>X0XIK4_9ZZZZ</name>
<organism evidence="1">
    <name type="scientific">marine sediment metagenome</name>
    <dbReference type="NCBI Taxonomy" id="412755"/>
    <lineage>
        <taxon>unclassified sequences</taxon>
        <taxon>metagenomes</taxon>
        <taxon>ecological metagenomes</taxon>
    </lineage>
</organism>
<reference evidence="1" key="1">
    <citation type="journal article" date="2014" name="Front. Microbiol.">
        <title>High frequency of phylogenetically diverse reductive dehalogenase-homologous genes in deep subseafloor sedimentary metagenomes.</title>
        <authorList>
            <person name="Kawai M."/>
            <person name="Futagami T."/>
            <person name="Toyoda A."/>
            <person name="Takaki Y."/>
            <person name="Nishi S."/>
            <person name="Hori S."/>
            <person name="Arai W."/>
            <person name="Tsubouchi T."/>
            <person name="Morono Y."/>
            <person name="Uchiyama I."/>
            <person name="Ito T."/>
            <person name="Fujiyama A."/>
            <person name="Inagaki F."/>
            <person name="Takami H."/>
        </authorList>
    </citation>
    <scope>NUCLEOTIDE SEQUENCE</scope>
    <source>
        <strain evidence="1">Expedition CK06-06</strain>
    </source>
</reference>
<dbReference type="AlphaFoldDB" id="X0XIK4"/>
<feature type="non-terminal residue" evidence="1">
    <location>
        <position position="37"/>
    </location>
</feature>
<evidence type="ECO:0000313" key="1">
    <source>
        <dbReference type="EMBL" id="GAG42949.1"/>
    </source>
</evidence>
<proteinExistence type="predicted"/>
<protein>
    <submittedName>
        <fullName evidence="1">Uncharacterized protein</fullName>
    </submittedName>
</protein>
<accession>X0XIK4</accession>
<gene>
    <name evidence="1" type="ORF">S01H1_79745</name>
</gene>
<sequence>MQSSPELNSNSSKEDLKKKYGNRISIWIPSLGIGDTI</sequence>